<evidence type="ECO:0000256" key="1">
    <source>
        <dbReference type="ARBA" id="ARBA00022737"/>
    </source>
</evidence>
<dbReference type="Proteomes" id="UP000008827">
    <property type="component" value="Chromosome 18"/>
</dbReference>
<dbReference type="RefSeq" id="XP_006603238.1">
    <property type="nucleotide sequence ID" value="XM_006603175.1"/>
</dbReference>
<reference evidence="3 4" key="1">
    <citation type="journal article" date="2010" name="Nature">
        <title>Genome sequence of the palaeopolyploid soybean.</title>
        <authorList>
            <person name="Schmutz J."/>
            <person name="Cannon S.B."/>
            <person name="Schlueter J."/>
            <person name="Ma J."/>
            <person name="Mitros T."/>
            <person name="Nelson W."/>
            <person name="Hyten D.L."/>
            <person name="Song Q."/>
            <person name="Thelen J.J."/>
            <person name="Cheng J."/>
            <person name="Xu D."/>
            <person name="Hellsten U."/>
            <person name="May G.D."/>
            <person name="Yu Y."/>
            <person name="Sakurai T."/>
            <person name="Umezawa T."/>
            <person name="Bhattacharyya M.K."/>
            <person name="Sandhu D."/>
            <person name="Valliyodan B."/>
            <person name="Lindquist E."/>
            <person name="Peto M."/>
            <person name="Grant D."/>
            <person name="Shu S."/>
            <person name="Goodstein D."/>
            <person name="Barry K."/>
            <person name="Futrell-Griggs M."/>
            <person name="Abernathy B."/>
            <person name="Du J."/>
            <person name="Tian Z."/>
            <person name="Zhu L."/>
            <person name="Gill N."/>
            <person name="Joshi T."/>
            <person name="Libault M."/>
            <person name="Sethuraman A."/>
            <person name="Zhang X.-C."/>
            <person name="Shinozaki K."/>
            <person name="Nguyen H.T."/>
            <person name="Wing R.A."/>
            <person name="Cregan P."/>
            <person name="Specht J."/>
            <person name="Grimwood J."/>
            <person name="Rokhsar D."/>
            <person name="Stacey G."/>
            <person name="Shoemaker R.C."/>
            <person name="Jackson S.A."/>
        </authorList>
    </citation>
    <scope>NUCLEOTIDE SEQUENCE [LARGE SCALE GENOMIC DNA]</scope>
    <source>
        <strain evidence="4">cv. Williams 82</strain>
        <tissue evidence="3">Callus</tissue>
    </source>
</reference>
<dbReference type="GeneID" id="102666933"/>
<dbReference type="AlphaFoldDB" id="K7MRB3"/>
<reference evidence="4" key="2">
    <citation type="submission" date="2018-02" db="UniProtKB">
        <authorList>
            <consortium name="EnsemblPlants"/>
        </authorList>
    </citation>
    <scope>IDENTIFICATION</scope>
    <source>
        <strain evidence="4">Williams 82</strain>
    </source>
</reference>
<name>K7MRB3_SOYBN</name>
<evidence type="ECO:0000259" key="2">
    <source>
        <dbReference type="Pfam" id="PF23598"/>
    </source>
</evidence>
<evidence type="ECO:0000313" key="4">
    <source>
        <dbReference type="EnsemblPlants" id="KRG98978"/>
    </source>
</evidence>
<dbReference type="SMR" id="K7MRB3"/>
<dbReference type="Gene3D" id="3.80.10.10">
    <property type="entry name" value="Ribonuclease Inhibitor"/>
    <property type="match status" value="1"/>
</dbReference>
<gene>
    <name evidence="4" type="primary">LOC102666933</name>
    <name evidence="3" type="ORF">GLYMA_18G111400</name>
</gene>
<dbReference type="InterPro" id="IPR055414">
    <property type="entry name" value="LRR_R13L4/SHOC2-like"/>
</dbReference>
<dbReference type="PANTHER" id="PTHR47186">
    <property type="entry name" value="LEUCINE-RICH REPEAT-CONTAINING PROTEIN 57"/>
    <property type="match status" value="1"/>
</dbReference>
<proteinExistence type="predicted"/>
<organism evidence="3">
    <name type="scientific">Glycine max</name>
    <name type="common">Soybean</name>
    <name type="synonym">Glycine hispida</name>
    <dbReference type="NCBI Taxonomy" id="3847"/>
    <lineage>
        <taxon>Eukaryota</taxon>
        <taxon>Viridiplantae</taxon>
        <taxon>Streptophyta</taxon>
        <taxon>Embryophyta</taxon>
        <taxon>Tracheophyta</taxon>
        <taxon>Spermatophyta</taxon>
        <taxon>Magnoliopsida</taxon>
        <taxon>eudicotyledons</taxon>
        <taxon>Gunneridae</taxon>
        <taxon>Pentapetalae</taxon>
        <taxon>rosids</taxon>
        <taxon>fabids</taxon>
        <taxon>Fabales</taxon>
        <taxon>Fabaceae</taxon>
        <taxon>Papilionoideae</taxon>
        <taxon>50 kb inversion clade</taxon>
        <taxon>NPAAA clade</taxon>
        <taxon>indigoferoid/millettioid clade</taxon>
        <taxon>Phaseoleae</taxon>
        <taxon>Glycine</taxon>
        <taxon>Glycine subgen. Soja</taxon>
    </lineage>
</organism>
<dbReference type="SUPFAM" id="SSF52058">
    <property type="entry name" value="L domain-like"/>
    <property type="match status" value="1"/>
</dbReference>
<dbReference type="PaxDb" id="3847-GLYMA18G13650.2"/>
<protein>
    <recommendedName>
        <fullName evidence="2">Disease resistance R13L4/SHOC-2-like LRR domain-containing protein</fullName>
    </recommendedName>
</protein>
<accession>K7MRB3</accession>
<dbReference type="PANTHER" id="PTHR47186:SF45">
    <property type="entry name" value="DISEASE RESISTANCE RPP13-LIKE PROTEIN 1"/>
    <property type="match status" value="1"/>
</dbReference>
<evidence type="ECO:0000313" key="5">
    <source>
        <dbReference type="Proteomes" id="UP000008827"/>
    </source>
</evidence>
<dbReference type="OrthoDB" id="1934998at2759"/>
<dbReference type="GO" id="GO:0098542">
    <property type="term" value="P:defense response to other organism"/>
    <property type="evidence" value="ECO:0000318"/>
    <property type="project" value="GO_Central"/>
</dbReference>
<dbReference type="OMA" id="FLEMREC"/>
<dbReference type="Pfam" id="PF23598">
    <property type="entry name" value="LRR_14"/>
    <property type="match status" value="1"/>
</dbReference>
<dbReference type="KEGG" id="gmx:102666933"/>
<keyword evidence="5" id="KW-1185">Reference proteome</keyword>
<evidence type="ECO:0000313" key="3">
    <source>
        <dbReference type="EMBL" id="KRG98978.1"/>
    </source>
</evidence>
<dbReference type="EMBL" id="CM000851">
    <property type="protein sequence ID" value="KRG98978.1"/>
    <property type="molecule type" value="Genomic_DNA"/>
</dbReference>
<dbReference type="HOGENOM" id="CLU_010051_2_1_1"/>
<dbReference type="Gramene" id="KRG98978">
    <property type="protein sequence ID" value="KRG98978"/>
    <property type="gene ID" value="GLYMA_18G111400"/>
</dbReference>
<feature type="domain" description="Disease resistance R13L4/SHOC-2-like LRR" evidence="2">
    <location>
        <begin position="275"/>
        <end position="513"/>
    </location>
</feature>
<sequence length="531" mass="60817">MSIRTNPMKAVPTLLKRLVTVEKQLKQVNLNDLKSELIRIKDLFSLVKKNEEELLDTLTVLDGYLRNKNINKLTEEEGHIRKRIRESTQKLLPAGEIQSTNIEDSQSSRKLPSSLQREELEMIEVNCNKLDHVGKRCLLSLLHFPENAVMKKSNIILWWVGVGLTANENGEDVFDKLMDYKIIVPHRSDKYPIENKFRINPCVHHIHKSGKLLLENDEKQPLQIITPSHHSDSGTYLALDKQKVKLSDQFGFKSNNCRSVFNVGASYLNFGPQWMAKMKHLEVLQLGRWLQGSPKHHIEVESEEFLKELRDQKELKYLSLRGISRISELPLSIFQLESLETLDLKACHNLETLPNDIASLRNLRHLDLSQCYLLDRMPKGIEKLAKLEVLKGFVIGSSIKTPCNVSDLAHLSKLKQLSIHIGSGAVIQDKEFESLEKLSELEKLKISWGVFDTRYSAIQVTLPSNLKKLHLEGFPGQNIPEWLKPDKISTSLCELSITGGRLKSMDLQQYAHVSCSLQIIRLKYLKHLKLD</sequence>
<reference evidence="3" key="3">
    <citation type="submission" date="2018-07" db="EMBL/GenBank/DDBJ databases">
        <title>WGS assembly of Glycine max.</title>
        <authorList>
            <person name="Schmutz J."/>
            <person name="Cannon S."/>
            <person name="Schlueter J."/>
            <person name="Ma J."/>
            <person name="Mitros T."/>
            <person name="Nelson W."/>
            <person name="Hyten D."/>
            <person name="Song Q."/>
            <person name="Thelen J."/>
            <person name="Cheng J."/>
            <person name="Xu D."/>
            <person name="Hellsten U."/>
            <person name="May G."/>
            <person name="Yu Y."/>
            <person name="Sakurai T."/>
            <person name="Umezawa T."/>
            <person name="Bhattacharyya M."/>
            <person name="Sandhu D."/>
            <person name="Valliyodan B."/>
            <person name="Lindquist E."/>
            <person name="Peto M."/>
            <person name="Grant D."/>
            <person name="Shu S."/>
            <person name="Goodstein D."/>
            <person name="Barry K."/>
            <person name="Futrell-Griggs M."/>
            <person name="Abernathy B."/>
            <person name="Du J."/>
            <person name="Tian Z."/>
            <person name="Zhu L."/>
            <person name="Gill N."/>
            <person name="Joshi T."/>
            <person name="Libault M."/>
            <person name="Sethuraman A."/>
            <person name="Zhang X."/>
            <person name="Shinozaki K."/>
            <person name="Nguyen H."/>
            <person name="Wing R."/>
            <person name="Cregan P."/>
            <person name="Specht J."/>
            <person name="Grimwood J."/>
            <person name="Rokhsar D."/>
            <person name="Stacey G."/>
            <person name="Shoemaker R."/>
            <person name="Jackson S."/>
        </authorList>
    </citation>
    <scope>NUCLEOTIDE SEQUENCE</scope>
    <source>
        <tissue evidence="3">Callus</tissue>
    </source>
</reference>
<dbReference type="eggNOG" id="ENOG502SP22">
    <property type="taxonomic scope" value="Eukaryota"/>
</dbReference>
<dbReference type="EnsemblPlants" id="KRG98978">
    <property type="protein sequence ID" value="KRG98978"/>
    <property type="gene ID" value="GLYMA_18G111400"/>
</dbReference>
<dbReference type="InterPro" id="IPR032675">
    <property type="entry name" value="LRR_dom_sf"/>
</dbReference>
<keyword evidence="1" id="KW-0677">Repeat</keyword>